<comment type="caution">
    <text evidence="1">The sequence shown here is derived from an EMBL/GenBank/DDBJ whole genome shotgun (WGS) entry which is preliminary data.</text>
</comment>
<dbReference type="AlphaFoldDB" id="A0AAD8B498"/>
<evidence type="ECO:0000313" key="1">
    <source>
        <dbReference type="EMBL" id="KAK0047756.1"/>
    </source>
</evidence>
<organism evidence="1 2">
    <name type="scientific">Biomphalaria pfeifferi</name>
    <name type="common">Bloodfluke planorb</name>
    <name type="synonym">Freshwater snail</name>
    <dbReference type="NCBI Taxonomy" id="112525"/>
    <lineage>
        <taxon>Eukaryota</taxon>
        <taxon>Metazoa</taxon>
        <taxon>Spiralia</taxon>
        <taxon>Lophotrochozoa</taxon>
        <taxon>Mollusca</taxon>
        <taxon>Gastropoda</taxon>
        <taxon>Heterobranchia</taxon>
        <taxon>Euthyneura</taxon>
        <taxon>Panpulmonata</taxon>
        <taxon>Hygrophila</taxon>
        <taxon>Lymnaeoidea</taxon>
        <taxon>Planorbidae</taxon>
        <taxon>Biomphalaria</taxon>
    </lineage>
</organism>
<reference evidence="1" key="2">
    <citation type="submission" date="2023-04" db="EMBL/GenBank/DDBJ databases">
        <authorList>
            <person name="Bu L."/>
            <person name="Lu L."/>
            <person name="Laidemitt M.R."/>
            <person name="Zhang S.M."/>
            <person name="Mutuku M."/>
            <person name="Mkoji G."/>
            <person name="Steinauer M."/>
            <person name="Loker E.S."/>
        </authorList>
    </citation>
    <scope>NUCLEOTIDE SEQUENCE</scope>
    <source>
        <strain evidence="1">KasaAsao</strain>
        <tissue evidence="1">Whole Snail</tissue>
    </source>
</reference>
<gene>
    <name evidence="1" type="ORF">Bpfe_022796</name>
</gene>
<sequence length="94" mass="10639">MPRLSSVTRANQISPTIQSATADLSIQISPQRQALYWIPNHRSVYGFFQLKFSDGNRKTKSSAHAHQKSLAARIYGQKLSINVRNGWMVSNHSR</sequence>
<name>A0AAD8B498_BIOPF</name>
<evidence type="ECO:0000313" key="2">
    <source>
        <dbReference type="Proteomes" id="UP001233172"/>
    </source>
</evidence>
<proteinExistence type="predicted"/>
<keyword evidence="2" id="KW-1185">Reference proteome</keyword>
<reference evidence="1" key="1">
    <citation type="journal article" date="2023" name="PLoS Negl. Trop. Dis.">
        <title>A genome sequence for Biomphalaria pfeifferi, the major vector snail for the human-infecting parasite Schistosoma mansoni.</title>
        <authorList>
            <person name="Bu L."/>
            <person name="Lu L."/>
            <person name="Laidemitt M.R."/>
            <person name="Zhang S.M."/>
            <person name="Mutuku M."/>
            <person name="Mkoji G."/>
            <person name="Steinauer M."/>
            <person name="Loker E.S."/>
        </authorList>
    </citation>
    <scope>NUCLEOTIDE SEQUENCE</scope>
    <source>
        <strain evidence="1">KasaAsao</strain>
    </source>
</reference>
<dbReference type="EMBL" id="JASAOG010000146">
    <property type="protein sequence ID" value="KAK0047756.1"/>
    <property type="molecule type" value="Genomic_DNA"/>
</dbReference>
<protein>
    <submittedName>
        <fullName evidence="1">Uncharacterized protein</fullName>
    </submittedName>
</protein>
<accession>A0AAD8B498</accession>
<dbReference type="Proteomes" id="UP001233172">
    <property type="component" value="Unassembled WGS sequence"/>
</dbReference>